<accession>A0A6B0UPN9</accession>
<feature type="transmembrane region" description="Helical" evidence="1">
    <location>
        <begin position="64"/>
        <end position="85"/>
    </location>
</feature>
<reference evidence="2" key="1">
    <citation type="submission" date="2019-12" db="EMBL/GenBank/DDBJ databases">
        <title>An insight into the sialome of adult female Ixodes ricinus ticks feeding for 6 days.</title>
        <authorList>
            <person name="Perner J."/>
            <person name="Ribeiro J.M.C."/>
        </authorList>
    </citation>
    <scope>NUCLEOTIDE SEQUENCE</scope>
    <source>
        <strain evidence="2">Semi-engorged</strain>
        <tissue evidence="2">Salivary glands</tissue>
    </source>
</reference>
<keyword evidence="1" id="KW-0472">Membrane</keyword>
<protein>
    <submittedName>
        <fullName evidence="2">Uncharacterized protein</fullName>
    </submittedName>
</protein>
<dbReference type="EMBL" id="GIFC01009378">
    <property type="protein sequence ID" value="MXU91461.1"/>
    <property type="molecule type" value="Transcribed_RNA"/>
</dbReference>
<evidence type="ECO:0000313" key="2">
    <source>
        <dbReference type="EMBL" id="MXU91461.1"/>
    </source>
</evidence>
<evidence type="ECO:0000256" key="1">
    <source>
        <dbReference type="SAM" id="Phobius"/>
    </source>
</evidence>
<dbReference type="AlphaFoldDB" id="A0A6B0UPN9"/>
<keyword evidence="1" id="KW-0812">Transmembrane</keyword>
<name>A0A6B0UPN9_IXORI</name>
<keyword evidence="1" id="KW-1133">Transmembrane helix</keyword>
<sequence length="123" mass="13314">MIPWLSAACAFEQWPCPGRFPAHEQDGPAGFSRGEEGQPGSTGILPCHWMRAGDIRSSIHNFNIALFAGPMSVTMASTLIPVFSLRVMMSNKMSRTVVAQNDVAAAPQKGNSPYHGGPRCHIY</sequence>
<organism evidence="2">
    <name type="scientific">Ixodes ricinus</name>
    <name type="common">Common tick</name>
    <name type="synonym">Acarus ricinus</name>
    <dbReference type="NCBI Taxonomy" id="34613"/>
    <lineage>
        <taxon>Eukaryota</taxon>
        <taxon>Metazoa</taxon>
        <taxon>Ecdysozoa</taxon>
        <taxon>Arthropoda</taxon>
        <taxon>Chelicerata</taxon>
        <taxon>Arachnida</taxon>
        <taxon>Acari</taxon>
        <taxon>Parasitiformes</taxon>
        <taxon>Ixodida</taxon>
        <taxon>Ixodoidea</taxon>
        <taxon>Ixodidae</taxon>
        <taxon>Ixodinae</taxon>
        <taxon>Ixodes</taxon>
    </lineage>
</organism>
<proteinExistence type="predicted"/>